<dbReference type="Pfam" id="PF09581">
    <property type="entry name" value="Spore_III_AF"/>
    <property type="match status" value="1"/>
</dbReference>
<feature type="transmembrane region" description="Helical" evidence="2">
    <location>
        <begin position="36"/>
        <end position="57"/>
    </location>
</feature>
<protein>
    <submittedName>
        <fullName evidence="3">Stage III sporulation protein AF</fullName>
    </submittedName>
</protein>
<dbReference type="InterPro" id="IPR014245">
    <property type="entry name" value="Spore_III_AF"/>
</dbReference>
<dbReference type="EMBL" id="RBZM01000002">
    <property type="protein sequence ID" value="RKP57173.1"/>
    <property type="molecule type" value="Genomic_DNA"/>
</dbReference>
<dbReference type="AlphaFoldDB" id="A0A494Y924"/>
<keyword evidence="2" id="KW-0472">Membrane</keyword>
<dbReference type="RefSeq" id="WP_120974788.1">
    <property type="nucleotide sequence ID" value="NZ_RBZM01000002.1"/>
</dbReference>
<name>A0A494Y924_9BACL</name>
<evidence type="ECO:0000256" key="2">
    <source>
        <dbReference type="SAM" id="Phobius"/>
    </source>
</evidence>
<dbReference type="Proteomes" id="UP000282076">
    <property type="component" value="Unassembled WGS sequence"/>
</dbReference>
<keyword evidence="2" id="KW-1133">Transmembrane helix</keyword>
<dbReference type="NCBIfam" id="TIGR02896">
    <property type="entry name" value="spore_III_AF"/>
    <property type="match status" value="1"/>
</dbReference>
<accession>A0A494Y924</accession>
<gene>
    <name evidence="3" type="primary">spoIIIAF</name>
    <name evidence="3" type="ORF">D7Z26_04095</name>
</gene>
<proteinExistence type="predicted"/>
<feature type="transmembrane region" description="Helical" evidence="2">
    <location>
        <begin position="12"/>
        <end position="29"/>
    </location>
</feature>
<feature type="region of interest" description="Disordered" evidence="1">
    <location>
        <begin position="150"/>
        <end position="175"/>
    </location>
</feature>
<sequence>MGLMDGLSHWLRQIIAVILLASLIDLLLPNRTMQRYVRLVAGLFILMTLATPIMHWMKGDFDSKLAAGLNSIELEPRSAPDQLAMIEEAGAKLRNKQQAQAAELVTARLEASIRSEVEQSEHRGVSKVDVKLERRNDGSMDVAKVVVSLEPAPVQTTSPDASSSPGASAANSVQEMQPVTPVDIRIEVETWPTGDEAGASGGKQADKAASAAVEEEADRVTSSRISALIASRFGIATNAVEVKTPKTAAEAK</sequence>
<keyword evidence="2" id="KW-0812">Transmembrane</keyword>
<evidence type="ECO:0000313" key="3">
    <source>
        <dbReference type="EMBL" id="RKP57173.1"/>
    </source>
</evidence>
<comment type="caution">
    <text evidence="3">The sequence shown here is derived from an EMBL/GenBank/DDBJ whole genome shotgun (WGS) entry which is preliminary data.</text>
</comment>
<feature type="compositionally biased region" description="Low complexity" evidence="1">
    <location>
        <begin position="158"/>
        <end position="172"/>
    </location>
</feature>
<evidence type="ECO:0000256" key="1">
    <source>
        <dbReference type="SAM" id="MobiDB-lite"/>
    </source>
</evidence>
<dbReference type="OrthoDB" id="2375554at2"/>
<feature type="region of interest" description="Disordered" evidence="1">
    <location>
        <begin position="193"/>
        <end position="221"/>
    </location>
</feature>
<keyword evidence="4" id="KW-1185">Reference proteome</keyword>
<evidence type="ECO:0000313" key="4">
    <source>
        <dbReference type="Proteomes" id="UP000282076"/>
    </source>
</evidence>
<organism evidence="3 4">
    <name type="scientific">Cohnella endophytica</name>
    <dbReference type="NCBI Taxonomy" id="2419778"/>
    <lineage>
        <taxon>Bacteria</taxon>
        <taxon>Bacillati</taxon>
        <taxon>Bacillota</taxon>
        <taxon>Bacilli</taxon>
        <taxon>Bacillales</taxon>
        <taxon>Paenibacillaceae</taxon>
        <taxon>Cohnella</taxon>
    </lineage>
</organism>
<reference evidence="3 4" key="1">
    <citation type="submission" date="2018-10" db="EMBL/GenBank/DDBJ databases">
        <title>Cohnella sp. M2MS4P-1, whole genome shotgun sequence.</title>
        <authorList>
            <person name="Tuo L."/>
        </authorList>
    </citation>
    <scope>NUCLEOTIDE SEQUENCE [LARGE SCALE GENOMIC DNA]</scope>
    <source>
        <strain evidence="3 4">M2MS4P-1</strain>
    </source>
</reference>